<gene>
    <name evidence="1" type="ORF">K8V05_12375</name>
</gene>
<dbReference type="Gene3D" id="3.90.840.10">
    <property type="entry name" value="Thiol-activated cytolysin superfamily/Thiol-activated cytolysin, alpha-beta domain"/>
    <property type="match status" value="1"/>
</dbReference>
<dbReference type="AlphaFoldDB" id="A0A921KZ71"/>
<dbReference type="Gene3D" id="3.40.30.40">
    <property type="entry name" value="Perfringolysin"/>
    <property type="match status" value="1"/>
</dbReference>
<dbReference type="EMBL" id="DYVS01000230">
    <property type="protein sequence ID" value="HJF71541.1"/>
    <property type="molecule type" value="Genomic_DNA"/>
</dbReference>
<dbReference type="PROSITE" id="PS51257">
    <property type="entry name" value="PROKAR_LIPOPROTEIN"/>
    <property type="match status" value="1"/>
</dbReference>
<name>A0A921KZ71_9BACT</name>
<proteinExistence type="predicted"/>
<comment type="caution">
    <text evidence="1">The sequence shown here is derived from an EMBL/GenBank/DDBJ whole genome shotgun (WGS) entry which is preliminary data.</text>
</comment>
<dbReference type="GO" id="GO:0015485">
    <property type="term" value="F:cholesterol binding"/>
    <property type="evidence" value="ECO:0007669"/>
    <property type="project" value="InterPro"/>
</dbReference>
<dbReference type="PRINTS" id="PR01400">
    <property type="entry name" value="TACYTOLYSIN"/>
</dbReference>
<evidence type="ECO:0000313" key="1">
    <source>
        <dbReference type="EMBL" id="HJF71541.1"/>
    </source>
</evidence>
<dbReference type="InterPro" id="IPR036359">
    <property type="entry name" value="Thiol_cytolysin_sf"/>
</dbReference>
<dbReference type="InterPro" id="IPR001869">
    <property type="entry name" value="Thiol_cytolysin"/>
</dbReference>
<feature type="non-terminal residue" evidence="1">
    <location>
        <position position="369"/>
    </location>
</feature>
<dbReference type="Pfam" id="PF01289">
    <property type="entry name" value="Thiol_cytolysin"/>
    <property type="match status" value="1"/>
</dbReference>
<protein>
    <submittedName>
        <fullName evidence="1">Thiol-activated cytolysin family protein</fullName>
    </submittedName>
</protein>
<reference evidence="1" key="1">
    <citation type="journal article" date="2021" name="PeerJ">
        <title>Extensive microbial diversity within the chicken gut microbiome revealed by metagenomics and culture.</title>
        <authorList>
            <person name="Gilroy R."/>
            <person name="Ravi A."/>
            <person name="Getino M."/>
            <person name="Pursley I."/>
            <person name="Horton D.L."/>
            <person name="Alikhan N.F."/>
            <person name="Baker D."/>
            <person name="Gharbi K."/>
            <person name="Hall N."/>
            <person name="Watson M."/>
            <person name="Adriaenssens E.M."/>
            <person name="Foster-Nyarko E."/>
            <person name="Jarju S."/>
            <person name="Secka A."/>
            <person name="Antonio M."/>
            <person name="Oren A."/>
            <person name="Chaudhuri R.R."/>
            <person name="La Ragione R."/>
            <person name="Hildebrand F."/>
            <person name="Pallen M.J."/>
        </authorList>
    </citation>
    <scope>NUCLEOTIDE SEQUENCE</scope>
    <source>
        <strain evidence="1">6966</strain>
    </source>
</reference>
<dbReference type="Proteomes" id="UP000742098">
    <property type="component" value="Unassembled WGS sequence"/>
</dbReference>
<dbReference type="InterPro" id="IPR036363">
    <property type="entry name" value="Thiol_cytolysin_ab_sf"/>
</dbReference>
<dbReference type="SUPFAM" id="SSF56978">
    <property type="entry name" value="Perfringolysin"/>
    <property type="match status" value="1"/>
</dbReference>
<sequence>MNLNNMRYLNVLLTLIVTCVFTISCSKEYCSINAEVNGIKLIKFPQETIGVMAGNTEQYNSFSRSLSFLKDSLWPGATGHTLIYETDEITSLQGLERYIYLGSLLKGGSLETQRYQVLTNRVEPITISYSFPAKFVVDEIGRPSLSAMRQSIVNTMNNNGMSGKQLVSFSYDINQFTYYDELKLTFASNINVASILNITVDAAKGKIAHKTGLIAKFIQKNFTVDMDIPLDGNLLLDNDAINLMEGFSPVYISSITYGRMGVITMESNYGYNEVRLAVKAAFDAKIVNGNISISNEYKKIIDESNIKIYMVGGDGSGIAESVEGFAAFKKYIIDGGYYSPEVPGVPIAFTASYLMDNSPVYTKFKINIP</sequence>
<reference evidence="1" key="2">
    <citation type="submission" date="2021-09" db="EMBL/GenBank/DDBJ databases">
        <authorList>
            <person name="Gilroy R."/>
        </authorList>
    </citation>
    <scope>NUCLEOTIDE SEQUENCE</scope>
    <source>
        <strain evidence="1">6966</strain>
    </source>
</reference>
<accession>A0A921KZ71</accession>
<evidence type="ECO:0000313" key="2">
    <source>
        <dbReference type="Proteomes" id="UP000742098"/>
    </source>
</evidence>
<organism evidence="1 2">
    <name type="scientific">Butyricimonas virosa</name>
    <dbReference type="NCBI Taxonomy" id="544645"/>
    <lineage>
        <taxon>Bacteria</taxon>
        <taxon>Pseudomonadati</taxon>
        <taxon>Bacteroidota</taxon>
        <taxon>Bacteroidia</taxon>
        <taxon>Bacteroidales</taxon>
        <taxon>Odoribacteraceae</taxon>
        <taxon>Butyricimonas</taxon>
    </lineage>
</organism>